<evidence type="ECO:0000256" key="1">
    <source>
        <dbReference type="SAM" id="SignalP"/>
    </source>
</evidence>
<comment type="caution">
    <text evidence="2">The sequence shown here is derived from an EMBL/GenBank/DDBJ whole genome shotgun (WGS) entry which is preliminary data.</text>
</comment>
<dbReference type="EMBL" id="BSPL01000013">
    <property type="protein sequence ID" value="GLS70073.1"/>
    <property type="molecule type" value="Genomic_DNA"/>
</dbReference>
<feature type="chain" id="PRO_5041239425" description="DUF4440 domain-containing protein" evidence="1">
    <location>
        <begin position="23"/>
        <end position="160"/>
    </location>
</feature>
<keyword evidence="1" id="KW-0732">Signal</keyword>
<name>A0AA37TFS0_9HYPH</name>
<dbReference type="Proteomes" id="UP001157440">
    <property type="component" value="Unassembled WGS sequence"/>
</dbReference>
<proteinExistence type="predicted"/>
<dbReference type="RefSeq" id="WP_238199685.1">
    <property type="nucleotide sequence ID" value="NZ_BPQZ01000044.1"/>
</dbReference>
<organism evidence="2 3">
    <name type="scientific">Methylobacterium tardum</name>
    <dbReference type="NCBI Taxonomy" id="374432"/>
    <lineage>
        <taxon>Bacteria</taxon>
        <taxon>Pseudomonadati</taxon>
        <taxon>Pseudomonadota</taxon>
        <taxon>Alphaproteobacteria</taxon>
        <taxon>Hyphomicrobiales</taxon>
        <taxon>Methylobacteriaceae</taxon>
        <taxon>Methylobacterium</taxon>
    </lineage>
</organism>
<protein>
    <recommendedName>
        <fullName evidence="4">DUF4440 domain-containing protein</fullName>
    </recommendedName>
</protein>
<dbReference type="AlphaFoldDB" id="A0AA37TFS0"/>
<reference evidence="3" key="1">
    <citation type="journal article" date="2019" name="Int. J. Syst. Evol. Microbiol.">
        <title>The Global Catalogue of Microorganisms (GCM) 10K type strain sequencing project: providing services to taxonomists for standard genome sequencing and annotation.</title>
        <authorList>
            <consortium name="The Broad Institute Genomics Platform"/>
            <consortium name="The Broad Institute Genome Sequencing Center for Infectious Disease"/>
            <person name="Wu L."/>
            <person name="Ma J."/>
        </authorList>
    </citation>
    <scope>NUCLEOTIDE SEQUENCE [LARGE SCALE GENOMIC DNA]</scope>
    <source>
        <strain evidence="3">NBRC 103632</strain>
    </source>
</reference>
<evidence type="ECO:0000313" key="2">
    <source>
        <dbReference type="EMBL" id="GLS70073.1"/>
    </source>
</evidence>
<keyword evidence="3" id="KW-1185">Reference proteome</keyword>
<feature type="signal peptide" evidence="1">
    <location>
        <begin position="1"/>
        <end position="22"/>
    </location>
</feature>
<sequence>MPVPALPLLCTGLVLCSFPALAQSGPEMQRRTAFIAERYLAIWSSNDGGAVAGVPYMYGPTVQFYGRPYTQGQLIDEKRAAIRQWPQRRYAIRPGTLRVTCNVPQAKCAARAVIDFEVANPARGARKAGSARFDLGVSYAGRQPRILYEGGSLGRRRAAT</sequence>
<accession>A0AA37TFS0</accession>
<evidence type="ECO:0008006" key="4">
    <source>
        <dbReference type="Google" id="ProtNLM"/>
    </source>
</evidence>
<gene>
    <name evidence="2" type="ORF">GCM10007890_20860</name>
</gene>
<evidence type="ECO:0000313" key="3">
    <source>
        <dbReference type="Proteomes" id="UP001157440"/>
    </source>
</evidence>